<dbReference type="OrthoDB" id="5607at2759"/>
<dbReference type="GO" id="GO:0006285">
    <property type="term" value="P:base-excision repair, AP site formation"/>
    <property type="evidence" value="ECO:0007669"/>
    <property type="project" value="UniProtKB-ARBA"/>
</dbReference>
<accession>A0A3N2PX95</accession>
<dbReference type="Proteomes" id="UP000272025">
    <property type="component" value="Unassembled WGS sequence"/>
</dbReference>
<feature type="region of interest" description="Disordered" evidence="1">
    <location>
        <begin position="1"/>
        <end position="79"/>
    </location>
</feature>
<dbReference type="InterPro" id="IPR003265">
    <property type="entry name" value="HhH-GPD_domain"/>
</dbReference>
<evidence type="ECO:0000313" key="4">
    <source>
        <dbReference type="Proteomes" id="UP000272025"/>
    </source>
</evidence>
<dbReference type="Pfam" id="PF00730">
    <property type="entry name" value="HhH-GPD"/>
    <property type="match status" value="1"/>
</dbReference>
<proteinExistence type="predicted"/>
<evidence type="ECO:0000313" key="3">
    <source>
        <dbReference type="EMBL" id="ROT38965.1"/>
    </source>
</evidence>
<dbReference type="GeneID" id="39580177"/>
<reference evidence="3 4" key="1">
    <citation type="journal article" date="2018" name="Mol. Ecol.">
        <title>The obligate alkalophilic soda-lake fungus Sodiomyces alkalinus has shifted to a protein diet.</title>
        <authorList>
            <person name="Grum-Grzhimaylo A.A."/>
            <person name="Falkoski D.L."/>
            <person name="van den Heuvel J."/>
            <person name="Valero-Jimenez C.A."/>
            <person name="Min B."/>
            <person name="Choi I.G."/>
            <person name="Lipzen A."/>
            <person name="Daum C.G."/>
            <person name="Aanen D.K."/>
            <person name="Tsang A."/>
            <person name="Henrissat B."/>
            <person name="Bilanenko E.N."/>
            <person name="de Vries R.P."/>
            <person name="van Kan J.A.L."/>
            <person name="Grigoriev I.V."/>
            <person name="Debets A.J.M."/>
        </authorList>
    </citation>
    <scope>NUCLEOTIDE SEQUENCE [LARGE SCALE GENOMIC DNA]</scope>
    <source>
        <strain evidence="3 4">F11</strain>
    </source>
</reference>
<dbReference type="RefSeq" id="XP_028466771.1">
    <property type="nucleotide sequence ID" value="XM_028611699.1"/>
</dbReference>
<dbReference type="PANTHER" id="PTHR47203:SF1">
    <property type="entry name" value="HYPOTHETICAL BASE EXCISION DNA REPAIR PROTEIN (EUROFUNG)"/>
    <property type="match status" value="1"/>
</dbReference>
<dbReference type="PANTHER" id="PTHR47203">
    <property type="match status" value="1"/>
</dbReference>
<organism evidence="3 4">
    <name type="scientific">Sodiomyces alkalinus (strain CBS 110278 / VKM F-3762 / F11)</name>
    <name type="common">Alkaliphilic filamentous fungus</name>
    <dbReference type="NCBI Taxonomy" id="1314773"/>
    <lineage>
        <taxon>Eukaryota</taxon>
        <taxon>Fungi</taxon>
        <taxon>Dikarya</taxon>
        <taxon>Ascomycota</taxon>
        <taxon>Pezizomycotina</taxon>
        <taxon>Sordariomycetes</taxon>
        <taxon>Hypocreomycetidae</taxon>
        <taxon>Glomerellales</taxon>
        <taxon>Plectosphaerellaceae</taxon>
        <taxon>Sodiomyces</taxon>
    </lineage>
</organism>
<sequence length="396" mass="42695">MLASSSTAPTAITKQELTSDCSDKRKRTSLSSPSPSFPSPAKPSKRIKKEEAEDDDDDSKSVPRSPPSTEIAQATKSASTNVLETKKLKEYAQYASRSPFPEFLHPSPAETRLAHRILSELHGERARPELGDIKAPTTGAGCGESPSVLDALVRTILSQNTSDTNSALAKQGLDAAYGYSSAISTAVTTSSSSSSSSSSSGSSSSVSRSRIKACKEEDPADETVWHRIVQGGPAKLESAIRRGGLAGVKSRAILQILDQVRQRHGVYSLDHLFGATDEEAMRELLSFRGVGHKTASCVLLFCLRRESFAVDTHVWRISGLLGWRPARATRDETYAHLNAKIPDGEKYGLHVLMVRHGKICEECKAGGKTLGKCELRKAFRARAKEEDVVSDLPGDG</sequence>
<dbReference type="GO" id="GO:0000702">
    <property type="term" value="F:oxidized base lesion DNA N-glycosylase activity"/>
    <property type="evidence" value="ECO:0007669"/>
    <property type="project" value="UniProtKB-ARBA"/>
</dbReference>
<feature type="compositionally biased region" description="Low complexity" evidence="1">
    <location>
        <begin position="188"/>
        <end position="208"/>
    </location>
</feature>
<dbReference type="Gene3D" id="1.10.1670.10">
    <property type="entry name" value="Helix-hairpin-Helix base-excision DNA repair enzymes (C-terminal)"/>
    <property type="match status" value="1"/>
</dbReference>
<dbReference type="SMART" id="SM00478">
    <property type="entry name" value="ENDO3c"/>
    <property type="match status" value="1"/>
</dbReference>
<feature type="compositionally biased region" description="Polar residues" evidence="1">
    <location>
        <begin position="68"/>
        <end position="79"/>
    </location>
</feature>
<name>A0A3N2PX95_SODAK</name>
<dbReference type="Gene3D" id="1.10.340.30">
    <property type="entry name" value="Hypothetical protein, domain 2"/>
    <property type="match status" value="1"/>
</dbReference>
<dbReference type="AlphaFoldDB" id="A0A3N2PX95"/>
<feature type="domain" description="HhH-GPD" evidence="2">
    <location>
        <begin position="157"/>
        <end position="359"/>
    </location>
</feature>
<keyword evidence="4" id="KW-1185">Reference proteome</keyword>
<dbReference type="SUPFAM" id="SSF48150">
    <property type="entry name" value="DNA-glycosylase"/>
    <property type="match status" value="1"/>
</dbReference>
<gene>
    <name evidence="3" type="ORF">SODALDRAFT_332408</name>
</gene>
<dbReference type="InterPro" id="IPR011257">
    <property type="entry name" value="DNA_glycosylase"/>
</dbReference>
<dbReference type="InterPro" id="IPR023170">
    <property type="entry name" value="HhH_base_excis_C"/>
</dbReference>
<feature type="region of interest" description="Disordered" evidence="1">
    <location>
        <begin position="188"/>
        <end position="218"/>
    </location>
</feature>
<feature type="compositionally biased region" description="Polar residues" evidence="1">
    <location>
        <begin position="1"/>
        <end position="20"/>
    </location>
</feature>
<evidence type="ECO:0000256" key="1">
    <source>
        <dbReference type="SAM" id="MobiDB-lite"/>
    </source>
</evidence>
<protein>
    <submittedName>
        <fullName evidence="3">DNA glycosylase</fullName>
    </submittedName>
</protein>
<dbReference type="STRING" id="1314773.A0A3N2PX95"/>
<dbReference type="EMBL" id="ML119054">
    <property type="protein sequence ID" value="ROT38965.1"/>
    <property type="molecule type" value="Genomic_DNA"/>
</dbReference>
<evidence type="ECO:0000259" key="2">
    <source>
        <dbReference type="SMART" id="SM00478"/>
    </source>
</evidence>
<dbReference type="CDD" id="cd00056">
    <property type="entry name" value="ENDO3c"/>
    <property type="match status" value="1"/>
</dbReference>